<dbReference type="InterPro" id="IPR014048">
    <property type="entry name" value="MethylDNA_cys_MeTrfase_DNA-bd"/>
</dbReference>
<reference evidence="3 4" key="1">
    <citation type="submission" date="2016-01" db="EMBL/GenBank/DDBJ databases">
        <title>Genome sequencing of Roseivirga spongicola UST030701-084.</title>
        <authorList>
            <person name="Selvaratnam C."/>
            <person name="Thevarajoo S."/>
            <person name="Goh K.M."/>
            <person name="Ee R."/>
            <person name="Chan K.-G."/>
            <person name="Chong C.S."/>
        </authorList>
    </citation>
    <scope>NUCLEOTIDE SEQUENCE [LARGE SCALE GENOMIC DNA]</scope>
    <source>
        <strain evidence="3 4">UST030701-084</strain>
    </source>
</reference>
<keyword evidence="4" id="KW-1185">Reference proteome</keyword>
<dbReference type="GO" id="GO:0006281">
    <property type="term" value="P:DNA repair"/>
    <property type="evidence" value="ECO:0007669"/>
    <property type="project" value="InterPro"/>
</dbReference>
<dbReference type="OrthoDB" id="9132167at2"/>
<protein>
    <submittedName>
        <fullName evidence="3">Cysteine methyltransferase</fullName>
    </submittedName>
</protein>
<evidence type="ECO:0000313" key="3">
    <source>
        <dbReference type="EMBL" id="KYG77808.1"/>
    </source>
</evidence>
<dbReference type="AlphaFoldDB" id="A0A150XGI5"/>
<dbReference type="InterPro" id="IPR036388">
    <property type="entry name" value="WH-like_DNA-bd_sf"/>
</dbReference>
<dbReference type="Proteomes" id="UP000075606">
    <property type="component" value="Unassembled WGS sequence"/>
</dbReference>
<dbReference type="PANTHER" id="PTHR42942">
    <property type="entry name" value="6-O-METHYLGUANINE DNA METHYLTRANSFERASE"/>
    <property type="match status" value="1"/>
</dbReference>
<evidence type="ECO:0000313" key="4">
    <source>
        <dbReference type="Proteomes" id="UP000075606"/>
    </source>
</evidence>
<dbReference type="RefSeq" id="WP_068216542.1">
    <property type="nucleotide sequence ID" value="NZ_LRPC01000001.1"/>
</dbReference>
<keyword evidence="3" id="KW-0489">Methyltransferase</keyword>
<name>A0A150XGI5_9BACT</name>
<dbReference type="GO" id="GO:0032259">
    <property type="term" value="P:methylation"/>
    <property type="evidence" value="ECO:0007669"/>
    <property type="project" value="UniProtKB-KW"/>
</dbReference>
<comment type="caution">
    <text evidence="3">The sequence shown here is derived from an EMBL/GenBank/DDBJ whole genome shotgun (WGS) entry which is preliminary data.</text>
</comment>
<proteinExistence type="predicted"/>
<feature type="domain" description="Methylated-DNA-[protein]-cysteine S-methyltransferase DNA binding" evidence="2">
    <location>
        <begin position="7"/>
        <end position="89"/>
    </location>
</feature>
<keyword evidence="1" id="KW-0227">DNA damage</keyword>
<accession>A0A150XGI5</accession>
<dbReference type="InterPro" id="IPR052520">
    <property type="entry name" value="ATL_DNA_repair"/>
</dbReference>
<keyword evidence="3" id="KW-0808">Transferase</keyword>
<gene>
    <name evidence="3" type="ORF">AWW68_03300</name>
</gene>
<dbReference type="EMBL" id="LRPC01000001">
    <property type="protein sequence ID" value="KYG77808.1"/>
    <property type="molecule type" value="Genomic_DNA"/>
</dbReference>
<sequence length="112" mass="12381">MAKDHTNFFNDVYEVVRLIPVGRATSYGAIANYLGVKGSARMVGWAMNAAHTIPDVPAHRVVNRAGVLTGKHHFETPSLMQEQLEAEGVEVEGDKIKDFSKIFWDPSNELAL</sequence>
<evidence type="ECO:0000256" key="1">
    <source>
        <dbReference type="ARBA" id="ARBA00022763"/>
    </source>
</evidence>
<evidence type="ECO:0000259" key="2">
    <source>
        <dbReference type="Pfam" id="PF01035"/>
    </source>
</evidence>
<dbReference type="PANTHER" id="PTHR42942:SF1">
    <property type="entry name" value="ALKYLTRANSFERASE-LIKE PROTEIN 1"/>
    <property type="match status" value="1"/>
</dbReference>
<dbReference type="Pfam" id="PF01035">
    <property type="entry name" value="DNA_binding_1"/>
    <property type="match status" value="1"/>
</dbReference>
<dbReference type="SUPFAM" id="SSF46767">
    <property type="entry name" value="Methylated DNA-protein cysteine methyltransferase, C-terminal domain"/>
    <property type="match status" value="1"/>
</dbReference>
<organism evidence="3 4">
    <name type="scientific">Roseivirga spongicola</name>
    <dbReference type="NCBI Taxonomy" id="333140"/>
    <lineage>
        <taxon>Bacteria</taxon>
        <taxon>Pseudomonadati</taxon>
        <taxon>Bacteroidota</taxon>
        <taxon>Cytophagia</taxon>
        <taxon>Cytophagales</taxon>
        <taxon>Roseivirgaceae</taxon>
        <taxon>Roseivirga</taxon>
    </lineage>
</organism>
<dbReference type="CDD" id="cd06445">
    <property type="entry name" value="ATase"/>
    <property type="match status" value="1"/>
</dbReference>
<dbReference type="STRING" id="333140.AWW68_03300"/>
<dbReference type="GO" id="GO:0008168">
    <property type="term" value="F:methyltransferase activity"/>
    <property type="evidence" value="ECO:0007669"/>
    <property type="project" value="UniProtKB-KW"/>
</dbReference>
<dbReference type="InterPro" id="IPR036217">
    <property type="entry name" value="MethylDNA_cys_MeTrfase_DNAb"/>
</dbReference>
<dbReference type="Gene3D" id="1.10.10.10">
    <property type="entry name" value="Winged helix-like DNA-binding domain superfamily/Winged helix DNA-binding domain"/>
    <property type="match status" value="1"/>
</dbReference>